<feature type="transmembrane region" description="Helical" evidence="1">
    <location>
        <begin position="9"/>
        <end position="31"/>
    </location>
</feature>
<name>A0A6L6QRB5_9BURK</name>
<keyword evidence="1" id="KW-1133">Transmembrane helix</keyword>
<evidence type="ECO:0000313" key="2">
    <source>
        <dbReference type="EMBL" id="MTW14407.1"/>
    </source>
</evidence>
<dbReference type="AlphaFoldDB" id="A0A6L6QRB5"/>
<feature type="transmembrane region" description="Helical" evidence="1">
    <location>
        <begin position="37"/>
        <end position="57"/>
    </location>
</feature>
<gene>
    <name evidence="2" type="ORF">GM658_27700</name>
</gene>
<dbReference type="RefSeq" id="WP_155457344.1">
    <property type="nucleotide sequence ID" value="NZ_WNKX01000043.1"/>
</dbReference>
<sequence length="307" mass="33269">MALHLKKSMVWNSAINSGLCVAAAIVIARMTEVPGRLLWLAVLAAGVALVTFLRSAARIRRLTLAPLQQLASYIRIERDSPLAKQQVDWSVIDDYAVQLEARGFRPLGDFTAYPMPASLIGVAAMFTDAEGGTMIEIQQLKLLPVAGRERMRDGIYFSIMSLVGGNIRVITCNHKAQAATYLVRGEHDVMTAEPSKGLLELLALHGDTLARLQQETGKAAATGLTVERYVLSIREAQAQAQQRVNAMSGYAIAGLVDQFEAAGGSRWAPAMAELQALPQRALQELDRAFGAAGQPPVFHESLVQHAR</sequence>
<proteinExistence type="predicted"/>
<protein>
    <submittedName>
        <fullName evidence="2">Uncharacterized protein</fullName>
    </submittedName>
</protein>
<keyword evidence="1" id="KW-0812">Transmembrane</keyword>
<dbReference type="EMBL" id="WNKX01000043">
    <property type="protein sequence ID" value="MTW14407.1"/>
    <property type="molecule type" value="Genomic_DNA"/>
</dbReference>
<reference evidence="2 3" key="1">
    <citation type="submission" date="2019-11" db="EMBL/GenBank/DDBJ databases">
        <title>Type strains purchased from KCTC, JCM and DSMZ.</title>
        <authorList>
            <person name="Lu H."/>
        </authorList>
    </citation>
    <scope>NUCLEOTIDE SEQUENCE [LARGE SCALE GENOMIC DNA]</scope>
    <source>
        <strain evidence="2 3">JCM 31587</strain>
    </source>
</reference>
<evidence type="ECO:0000313" key="3">
    <source>
        <dbReference type="Proteomes" id="UP000472320"/>
    </source>
</evidence>
<accession>A0A6L6QRB5</accession>
<keyword evidence="3" id="KW-1185">Reference proteome</keyword>
<evidence type="ECO:0000256" key="1">
    <source>
        <dbReference type="SAM" id="Phobius"/>
    </source>
</evidence>
<dbReference type="OrthoDB" id="8769675at2"/>
<organism evidence="2 3">
    <name type="scientific">Massilia eburnea</name>
    <dbReference type="NCBI Taxonomy" id="1776165"/>
    <lineage>
        <taxon>Bacteria</taxon>
        <taxon>Pseudomonadati</taxon>
        <taxon>Pseudomonadota</taxon>
        <taxon>Betaproteobacteria</taxon>
        <taxon>Burkholderiales</taxon>
        <taxon>Oxalobacteraceae</taxon>
        <taxon>Telluria group</taxon>
        <taxon>Massilia</taxon>
    </lineage>
</organism>
<dbReference type="Proteomes" id="UP000472320">
    <property type="component" value="Unassembled WGS sequence"/>
</dbReference>
<keyword evidence="1" id="KW-0472">Membrane</keyword>
<comment type="caution">
    <text evidence="2">The sequence shown here is derived from an EMBL/GenBank/DDBJ whole genome shotgun (WGS) entry which is preliminary data.</text>
</comment>